<evidence type="ECO:0000256" key="5">
    <source>
        <dbReference type="ARBA" id="ARBA00022553"/>
    </source>
</evidence>
<evidence type="ECO:0000256" key="1">
    <source>
        <dbReference type="ARBA" id="ARBA00000085"/>
    </source>
</evidence>
<evidence type="ECO:0000256" key="9">
    <source>
        <dbReference type="ARBA" id="ARBA00022777"/>
    </source>
</evidence>
<evidence type="ECO:0000256" key="11">
    <source>
        <dbReference type="ARBA" id="ARBA00022989"/>
    </source>
</evidence>
<dbReference type="GO" id="GO:0004673">
    <property type="term" value="F:protein histidine kinase activity"/>
    <property type="evidence" value="ECO:0007669"/>
    <property type="project" value="UniProtKB-EC"/>
</dbReference>
<name>A0ABV0GP09_PAENI</name>
<dbReference type="EMBL" id="JBBMFV010000004">
    <property type="protein sequence ID" value="MEO3940283.1"/>
    <property type="molecule type" value="Genomic_DNA"/>
</dbReference>
<evidence type="ECO:0000256" key="13">
    <source>
        <dbReference type="ARBA" id="ARBA00023136"/>
    </source>
</evidence>
<dbReference type="InterPro" id="IPR013767">
    <property type="entry name" value="PAS_fold"/>
</dbReference>
<dbReference type="InterPro" id="IPR033463">
    <property type="entry name" value="sCache_3"/>
</dbReference>
<feature type="compositionally biased region" description="Gly residues" evidence="14">
    <location>
        <begin position="531"/>
        <end position="553"/>
    </location>
</feature>
<evidence type="ECO:0000256" key="12">
    <source>
        <dbReference type="ARBA" id="ARBA00023012"/>
    </source>
</evidence>
<dbReference type="Pfam" id="PF00989">
    <property type="entry name" value="PAS"/>
    <property type="match status" value="1"/>
</dbReference>
<dbReference type="Pfam" id="PF17203">
    <property type="entry name" value="sCache_3_2"/>
    <property type="match status" value="1"/>
</dbReference>
<dbReference type="InterPro" id="IPR016120">
    <property type="entry name" value="Sig_transdc_His_kin_SpoOB"/>
</dbReference>
<evidence type="ECO:0000313" key="17">
    <source>
        <dbReference type="Proteomes" id="UP001448614"/>
    </source>
</evidence>
<evidence type="ECO:0000256" key="10">
    <source>
        <dbReference type="ARBA" id="ARBA00022840"/>
    </source>
</evidence>
<feature type="domain" description="Histidine kinase" evidence="15">
    <location>
        <begin position="329"/>
        <end position="522"/>
    </location>
</feature>
<dbReference type="SMART" id="SM00387">
    <property type="entry name" value="HATPase_c"/>
    <property type="match status" value="1"/>
</dbReference>
<dbReference type="SUPFAM" id="SSF55874">
    <property type="entry name" value="ATPase domain of HSP90 chaperone/DNA topoisomerase II/histidine kinase"/>
    <property type="match status" value="1"/>
</dbReference>
<evidence type="ECO:0000256" key="4">
    <source>
        <dbReference type="ARBA" id="ARBA00022475"/>
    </source>
</evidence>
<keyword evidence="12" id="KW-0902">Two-component regulatory system</keyword>
<dbReference type="InterPro" id="IPR036890">
    <property type="entry name" value="HATPase_C_sf"/>
</dbReference>
<keyword evidence="9 16" id="KW-0418">Kinase</keyword>
<dbReference type="InterPro" id="IPR029151">
    <property type="entry name" value="Sensor-like_sf"/>
</dbReference>
<keyword evidence="6 16" id="KW-0808">Transferase</keyword>
<dbReference type="Proteomes" id="UP001448614">
    <property type="component" value="Unassembled WGS sequence"/>
</dbReference>
<evidence type="ECO:0000256" key="14">
    <source>
        <dbReference type="SAM" id="MobiDB-lite"/>
    </source>
</evidence>
<dbReference type="InterPro" id="IPR035965">
    <property type="entry name" value="PAS-like_dom_sf"/>
</dbReference>
<reference evidence="16 17" key="1">
    <citation type="journal article" date="2024" name="Appl. Microbiol. Biotechnol.">
        <title>Biosynthetic gene clusters with biotechnological applications in novel Antarctic isolates from Actinomycetota.</title>
        <authorList>
            <person name="Bruna P."/>
            <person name="Nunez-Montero K."/>
            <person name="Contreras M.J."/>
            <person name="Leal K."/>
            <person name="Garcia M."/>
            <person name="Abanto M."/>
            <person name="Barrientos L."/>
        </authorList>
    </citation>
    <scope>NUCLEOTIDE SEQUENCE [LARGE SCALE GENOMIC DNA]</scope>
    <source>
        <strain evidence="16 17">Se16.17</strain>
    </source>
</reference>
<dbReference type="SUPFAM" id="SSF55890">
    <property type="entry name" value="Sporulation response regulatory protein Spo0B"/>
    <property type="match status" value="1"/>
</dbReference>
<dbReference type="Pfam" id="PF14689">
    <property type="entry name" value="SPOB_a"/>
    <property type="match status" value="1"/>
</dbReference>
<evidence type="ECO:0000259" key="15">
    <source>
        <dbReference type="PROSITE" id="PS50109"/>
    </source>
</evidence>
<feature type="region of interest" description="Disordered" evidence="14">
    <location>
        <begin position="519"/>
        <end position="570"/>
    </location>
</feature>
<dbReference type="Gene3D" id="3.30.450.20">
    <property type="entry name" value="PAS domain"/>
    <property type="match status" value="2"/>
</dbReference>
<protein>
    <recommendedName>
        <fullName evidence="3">histidine kinase</fullName>
        <ecNumber evidence="3">2.7.13.3</ecNumber>
    </recommendedName>
</protein>
<dbReference type="PANTHER" id="PTHR45436">
    <property type="entry name" value="SENSOR HISTIDINE KINASE YKOH"/>
    <property type="match status" value="1"/>
</dbReference>
<dbReference type="InterPro" id="IPR000014">
    <property type="entry name" value="PAS"/>
</dbReference>
<accession>A0ABV0GP09</accession>
<dbReference type="PROSITE" id="PS50109">
    <property type="entry name" value="HIS_KIN"/>
    <property type="match status" value="1"/>
</dbReference>
<dbReference type="Pfam" id="PF02518">
    <property type="entry name" value="HATPase_c"/>
    <property type="match status" value="1"/>
</dbReference>
<organism evidence="16 17">
    <name type="scientific">Paenarthrobacter nicotinovorans</name>
    <name type="common">Arthrobacter nicotinovorans</name>
    <dbReference type="NCBI Taxonomy" id="29320"/>
    <lineage>
        <taxon>Bacteria</taxon>
        <taxon>Bacillati</taxon>
        <taxon>Actinomycetota</taxon>
        <taxon>Actinomycetes</taxon>
        <taxon>Micrococcales</taxon>
        <taxon>Micrococcaceae</taxon>
        <taxon>Paenarthrobacter</taxon>
    </lineage>
</organism>
<dbReference type="CDD" id="cd00130">
    <property type="entry name" value="PAS"/>
    <property type="match status" value="1"/>
</dbReference>
<comment type="catalytic activity">
    <reaction evidence="1">
        <text>ATP + protein L-histidine = ADP + protein N-phospho-L-histidine.</text>
        <dbReference type="EC" id="2.7.13.3"/>
    </reaction>
</comment>
<evidence type="ECO:0000256" key="7">
    <source>
        <dbReference type="ARBA" id="ARBA00022692"/>
    </source>
</evidence>
<dbReference type="PRINTS" id="PR00344">
    <property type="entry name" value="BCTRLSENSOR"/>
</dbReference>
<dbReference type="InterPro" id="IPR004358">
    <property type="entry name" value="Sig_transdc_His_kin-like_C"/>
</dbReference>
<keyword evidence="8" id="KW-0547">Nucleotide-binding</keyword>
<dbReference type="InterPro" id="IPR050428">
    <property type="entry name" value="TCS_sensor_his_kinase"/>
</dbReference>
<keyword evidence="17" id="KW-1185">Reference proteome</keyword>
<dbReference type="SMART" id="SM00091">
    <property type="entry name" value="PAS"/>
    <property type="match status" value="1"/>
</dbReference>
<keyword evidence="13" id="KW-0472">Membrane</keyword>
<evidence type="ECO:0000256" key="6">
    <source>
        <dbReference type="ARBA" id="ARBA00022679"/>
    </source>
</evidence>
<keyword evidence="7" id="KW-0812">Transmembrane</keyword>
<evidence type="ECO:0000256" key="2">
    <source>
        <dbReference type="ARBA" id="ARBA00004651"/>
    </source>
</evidence>
<dbReference type="Gene3D" id="1.10.287.130">
    <property type="match status" value="1"/>
</dbReference>
<evidence type="ECO:0000256" key="8">
    <source>
        <dbReference type="ARBA" id="ARBA00022741"/>
    </source>
</evidence>
<dbReference type="RefSeq" id="WP_347783602.1">
    <property type="nucleotide sequence ID" value="NZ_JBBMFV010000004.1"/>
</dbReference>
<keyword evidence="5" id="KW-0597">Phosphoprotein</keyword>
<evidence type="ECO:0000313" key="16">
    <source>
        <dbReference type="EMBL" id="MEO3940283.1"/>
    </source>
</evidence>
<proteinExistence type="predicted"/>
<comment type="subcellular location">
    <subcellularLocation>
        <location evidence="2">Cell membrane</location>
        <topology evidence="2">Multi-pass membrane protein</topology>
    </subcellularLocation>
</comment>
<dbReference type="Gene3D" id="3.30.565.10">
    <property type="entry name" value="Histidine kinase-like ATPase, C-terminal domain"/>
    <property type="match status" value="1"/>
</dbReference>
<gene>
    <name evidence="16" type="ORF">V3C41_04290</name>
</gene>
<keyword evidence="10" id="KW-0067">ATP-binding</keyword>
<comment type="caution">
    <text evidence="16">The sequence shown here is derived from an EMBL/GenBank/DDBJ whole genome shotgun (WGS) entry which is preliminary data.</text>
</comment>
<dbReference type="InterPro" id="IPR005467">
    <property type="entry name" value="His_kinase_dom"/>
</dbReference>
<dbReference type="EC" id="2.7.13.3" evidence="3"/>
<keyword evidence="4" id="KW-1003">Cell membrane</keyword>
<dbReference type="InterPro" id="IPR003594">
    <property type="entry name" value="HATPase_dom"/>
</dbReference>
<evidence type="ECO:0000256" key="3">
    <source>
        <dbReference type="ARBA" id="ARBA00012438"/>
    </source>
</evidence>
<dbReference type="SUPFAM" id="SSF103190">
    <property type="entry name" value="Sensory domain-like"/>
    <property type="match status" value="1"/>
</dbReference>
<dbReference type="SUPFAM" id="SSF55785">
    <property type="entry name" value="PYP-like sensor domain (PAS domain)"/>
    <property type="match status" value="1"/>
</dbReference>
<dbReference type="InterPro" id="IPR039506">
    <property type="entry name" value="SPOB_a"/>
</dbReference>
<sequence length="570" mass="59206">MSLAGQYLVLQLLIVLAVLVAVVAISLAQSAAAFERTEGRRALSAAEALGNNPTVRALLPTAEPRGGSALPAVAESVRTVSGSAHVALAKLDGTVITASDPGLIGRPLPLGESRVMEGRAWTGVLNGSNGAVLSAHVPVIDDSGNMIGIASISRNYPSTLERLGDAVPNLLTYLGVASILGVAGSLLLSRRVKRQTLGMEPREITGLVENREAMLQGLKEGVVALDPHERITVANQSARQLLGLPADCVGKKLRSLHVDPALKTVLTREQSDPDQLVLVGERLVVMNRVALHSHGRDIGSVTTLRDRTELSSLESELGATRTVTDTLRAQAHEFANQLHVISGLIQIGEYDSVVQFVNGATVDRTRLSDDVTSRIEDPALAALLIAKASLAAERGVELQLDPQSALPRVDEELSRDVTTVVGNLVDNAFDAVTGRAGALVRVLVVDSHDGVTVTVRDNGPGVPSGATEEIFRQGFSTKDPGPGDARGFGLALSRVICRRSGGGLTFSNDNGAVFTARFRKADPGPADPGRTGAGNTGPGKAGATGPGTTGPGATGPATKDRNSNKGATQP</sequence>
<keyword evidence="11" id="KW-1133">Transmembrane helix</keyword>
<dbReference type="PANTHER" id="PTHR45436:SF5">
    <property type="entry name" value="SENSOR HISTIDINE KINASE TRCS"/>
    <property type="match status" value="1"/>
</dbReference>